<gene>
    <name evidence="3" type="ORF">ACFOZ5_15830</name>
</gene>
<feature type="domain" description="PilZ" evidence="2">
    <location>
        <begin position="20"/>
        <end position="116"/>
    </location>
</feature>
<organism evidence="3 4">
    <name type="scientific">Marinobacter lacisalsi</name>
    <dbReference type="NCBI Taxonomy" id="475979"/>
    <lineage>
        <taxon>Bacteria</taxon>
        <taxon>Pseudomonadati</taxon>
        <taxon>Pseudomonadota</taxon>
        <taxon>Gammaproteobacteria</taxon>
        <taxon>Pseudomonadales</taxon>
        <taxon>Marinobacteraceae</taxon>
        <taxon>Marinobacter</taxon>
    </lineage>
</organism>
<feature type="region of interest" description="Disordered" evidence="1">
    <location>
        <begin position="36"/>
        <end position="61"/>
    </location>
</feature>
<dbReference type="Proteomes" id="UP001595798">
    <property type="component" value="Unassembled WGS sequence"/>
</dbReference>
<proteinExistence type="predicted"/>
<reference evidence="4" key="1">
    <citation type="journal article" date="2019" name="Int. J. Syst. Evol. Microbiol.">
        <title>The Global Catalogue of Microorganisms (GCM) 10K type strain sequencing project: providing services to taxonomists for standard genome sequencing and annotation.</title>
        <authorList>
            <consortium name="The Broad Institute Genomics Platform"/>
            <consortium name="The Broad Institute Genome Sequencing Center for Infectious Disease"/>
            <person name="Wu L."/>
            <person name="Ma J."/>
        </authorList>
    </citation>
    <scope>NUCLEOTIDE SEQUENCE [LARGE SCALE GENOMIC DNA]</scope>
    <source>
        <strain evidence="4">CECT 7297</strain>
    </source>
</reference>
<comment type="caution">
    <text evidence="3">The sequence shown here is derived from an EMBL/GenBank/DDBJ whole genome shotgun (WGS) entry which is preliminary data.</text>
</comment>
<evidence type="ECO:0000313" key="3">
    <source>
        <dbReference type="EMBL" id="MFC4260489.1"/>
    </source>
</evidence>
<evidence type="ECO:0000259" key="2">
    <source>
        <dbReference type="Pfam" id="PF07238"/>
    </source>
</evidence>
<evidence type="ECO:0000313" key="4">
    <source>
        <dbReference type="Proteomes" id="UP001595798"/>
    </source>
</evidence>
<evidence type="ECO:0000256" key="1">
    <source>
        <dbReference type="SAM" id="MobiDB-lite"/>
    </source>
</evidence>
<dbReference type="RefSeq" id="WP_379889053.1">
    <property type="nucleotide sequence ID" value="NZ_JBHSDI010000057.1"/>
</dbReference>
<accession>A0ABV8QNK8</accession>
<dbReference type="SUPFAM" id="SSF141371">
    <property type="entry name" value="PilZ domain-like"/>
    <property type="match status" value="1"/>
</dbReference>
<dbReference type="InterPro" id="IPR009875">
    <property type="entry name" value="PilZ_domain"/>
</dbReference>
<keyword evidence="4" id="KW-1185">Reference proteome</keyword>
<feature type="region of interest" description="Disordered" evidence="1">
    <location>
        <begin position="1"/>
        <end position="23"/>
    </location>
</feature>
<sequence length="134" mass="14390">MNSKDPYTFGSDELEPDQDQRDEFRLVGRASVTLELESAEPGEAGQPRVAVAASSDVSPGGLRVVTAEPLTPDALLPASIQLHGAGQTFPLTVEVIWCRVTDEGDWQSGLKILDTGDSDYLAWMDAVARAMEGQ</sequence>
<name>A0ABV8QNK8_9GAMM</name>
<dbReference type="Pfam" id="PF07238">
    <property type="entry name" value="PilZ"/>
    <property type="match status" value="1"/>
</dbReference>
<dbReference type="Gene3D" id="2.40.10.220">
    <property type="entry name" value="predicted glycosyltransferase like domains"/>
    <property type="match status" value="1"/>
</dbReference>
<dbReference type="EMBL" id="JBHSDI010000057">
    <property type="protein sequence ID" value="MFC4260489.1"/>
    <property type="molecule type" value="Genomic_DNA"/>
</dbReference>
<protein>
    <submittedName>
        <fullName evidence="3">PilZ domain-containing protein</fullName>
    </submittedName>
</protein>